<comment type="catalytic activity">
    <reaction evidence="3">
        <text>3-(carbamoylamino)propanoate + H2O + 2 H(+) = beta-alanine + NH4(+) + CO2</text>
        <dbReference type="Rhea" id="RHEA:11184"/>
        <dbReference type="ChEBI" id="CHEBI:11892"/>
        <dbReference type="ChEBI" id="CHEBI:15377"/>
        <dbReference type="ChEBI" id="CHEBI:15378"/>
        <dbReference type="ChEBI" id="CHEBI:16526"/>
        <dbReference type="ChEBI" id="CHEBI:28938"/>
        <dbReference type="ChEBI" id="CHEBI:57966"/>
        <dbReference type="EC" id="3.5.1.6"/>
    </reaction>
</comment>
<dbReference type="FunFam" id="3.60.110.10:FF:000008">
    <property type="entry name" value="Beta-alanine synthase"/>
    <property type="match status" value="1"/>
</dbReference>
<reference evidence="11 12" key="1">
    <citation type="journal article" date="2016" name="Nat. Commun.">
        <title>Extremotolerant tardigrade genome and improved radiotolerance of human cultured cells by tardigrade-unique protein.</title>
        <authorList>
            <person name="Hashimoto T."/>
            <person name="Horikawa D.D."/>
            <person name="Saito Y."/>
            <person name="Kuwahara H."/>
            <person name="Kozuka-Hata H."/>
            <person name="Shin-I T."/>
            <person name="Minakuchi Y."/>
            <person name="Ohishi K."/>
            <person name="Motoyama A."/>
            <person name="Aizu T."/>
            <person name="Enomoto A."/>
            <person name="Kondo K."/>
            <person name="Tanaka S."/>
            <person name="Hara Y."/>
            <person name="Koshikawa S."/>
            <person name="Sagara H."/>
            <person name="Miura T."/>
            <person name="Yokobori S."/>
            <person name="Miyagawa K."/>
            <person name="Suzuki Y."/>
            <person name="Kubo T."/>
            <person name="Oyama M."/>
            <person name="Kohara Y."/>
            <person name="Fujiyama A."/>
            <person name="Arakawa K."/>
            <person name="Katayama T."/>
            <person name="Toyoda A."/>
            <person name="Kunieda T."/>
        </authorList>
    </citation>
    <scope>NUCLEOTIDE SEQUENCE [LARGE SCALE GENOMIC DNA]</scope>
    <source>
        <strain evidence="11 12">YOKOZUNA-1</strain>
    </source>
</reference>
<dbReference type="Gene3D" id="3.60.110.10">
    <property type="entry name" value="Carbon-nitrogen hydrolase"/>
    <property type="match status" value="1"/>
</dbReference>
<dbReference type="OrthoDB" id="412018at2759"/>
<feature type="domain" description="CN hydrolase" evidence="10">
    <location>
        <begin position="76"/>
        <end position="348"/>
    </location>
</feature>
<evidence type="ECO:0000256" key="5">
    <source>
        <dbReference type="ARBA" id="ARBA00061249"/>
    </source>
</evidence>
<dbReference type="GO" id="GO:0003837">
    <property type="term" value="F:beta-ureidopropionase activity"/>
    <property type="evidence" value="ECO:0007669"/>
    <property type="project" value="UniProtKB-EC"/>
</dbReference>
<dbReference type="EC" id="3.5.1.6" evidence="6"/>
<protein>
    <recommendedName>
        <fullName evidence="7">Beta-ureidopropionase</fullName>
        <ecNumber evidence="6">3.5.1.6</ecNumber>
    </recommendedName>
    <alternativeName>
        <fullName evidence="8">N-carbamoyl-beta-alanine amidohydrolase</fullName>
    </alternativeName>
</protein>
<comment type="pathway">
    <text evidence="1">Amino-acid biosynthesis; beta-alanine biosynthesis.</text>
</comment>
<evidence type="ECO:0000256" key="3">
    <source>
        <dbReference type="ARBA" id="ARBA00050540"/>
    </source>
</evidence>
<keyword evidence="12" id="KW-1185">Reference proteome</keyword>
<evidence type="ECO:0000256" key="2">
    <source>
        <dbReference type="ARBA" id="ARBA00022801"/>
    </source>
</evidence>
<dbReference type="STRING" id="947166.A0A1D1VWT6"/>
<evidence type="ECO:0000256" key="4">
    <source>
        <dbReference type="ARBA" id="ARBA00050552"/>
    </source>
</evidence>
<feature type="compositionally biased region" description="Basic and acidic residues" evidence="9">
    <location>
        <begin position="387"/>
        <end position="401"/>
    </location>
</feature>
<feature type="region of interest" description="Disordered" evidence="9">
    <location>
        <begin position="380"/>
        <end position="409"/>
    </location>
</feature>
<comment type="similarity">
    <text evidence="5">Belongs to the carbon-nitrogen hydrolase superfamily. BUP family.</text>
</comment>
<name>A0A1D1VWT6_RAMVA</name>
<dbReference type="Proteomes" id="UP000186922">
    <property type="component" value="Unassembled WGS sequence"/>
</dbReference>
<evidence type="ECO:0000313" key="11">
    <source>
        <dbReference type="EMBL" id="GAV03454.1"/>
    </source>
</evidence>
<dbReference type="PROSITE" id="PS50263">
    <property type="entry name" value="CN_HYDROLASE"/>
    <property type="match status" value="1"/>
</dbReference>
<evidence type="ECO:0000256" key="7">
    <source>
        <dbReference type="ARBA" id="ARBA00074804"/>
    </source>
</evidence>
<dbReference type="InterPro" id="IPR036526">
    <property type="entry name" value="C-N_Hydrolase_sf"/>
</dbReference>
<gene>
    <name evidence="11" type="primary">RvY_13874-1</name>
    <name evidence="11" type="synonym">RvY_13874.1</name>
    <name evidence="11" type="ORF">RvY_13874</name>
</gene>
<evidence type="ECO:0000256" key="6">
    <source>
        <dbReference type="ARBA" id="ARBA00066985"/>
    </source>
</evidence>
<evidence type="ECO:0000256" key="8">
    <source>
        <dbReference type="ARBA" id="ARBA00075038"/>
    </source>
</evidence>
<dbReference type="SUPFAM" id="SSF56317">
    <property type="entry name" value="Carbon-nitrogen hydrolase"/>
    <property type="match status" value="1"/>
</dbReference>
<proteinExistence type="inferred from homology"/>
<dbReference type="Pfam" id="PF00795">
    <property type="entry name" value="CN_hydrolase"/>
    <property type="match status" value="1"/>
</dbReference>
<sequence length="422" mass="47380">MTDQSEDRVDKVEDLFDTLPPNKRQHLYKILYGKTPEELALDCPGRTKELASNHGFDCQAYQFRAQEESTRAPRIVRVGLIQNSIAIATTEPVEQQRNAIIDKVRPMFQAAAEAGVNIVGLQECWTMPFAFCTRERLPWSEFAEDARTGPTVQFCIQMAKKYHMVVICPILERDCVRGDVIWNTATVVNDDGTVLGIQRKNHIPRVGDFNESTYYGEGNIGHPVFHTKYGRIGVNICYGRHHPLNWLMQQLNGAEIVFNPSATITGLSEPLWAIEARNAAIANSYFTCAINRVGVEMYPNAFTSGDGKAAHRDMGMFYGSSYMAAPDGSRTPGLSRERDGLLIVALDLNLCRQVVDKWGFRMTQRLEHYAKKLTAASSPDYQPQLVKAREEGTSSSREESKQMQNGCGHDCSRVSVDCSRFH</sequence>
<evidence type="ECO:0000256" key="1">
    <source>
        <dbReference type="ARBA" id="ARBA00004668"/>
    </source>
</evidence>
<dbReference type="EMBL" id="BDGG01000009">
    <property type="protein sequence ID" value="GAV03454.1"/>
    <property type="molecule type" value="Genomic_DNA"/>
</dbReference>
<dbReference type="AlphaFoldDB" id="A0A1D1VWT6"/>
<evidence type="ECO:0000256" key="9">
    <source>
        <dbReference type="SAM" id="MobiDB-lite"/>
    </source>
</evidence>
<evidence type="ECO:0000313" key="12">
    <source>
        <dbReference type="Proteomes" id="UP000186922"/>
    </source>
</evidence>
<dbReference type="PANTHER" id="PTHR43674">
    <property type="entry name" value="NITRILASE C965.09-RELATED"/>
    <property type="match status" value="1"/>
</dbReference>
<organism evidence="11 12">
    <name type="scientific">Ramazzottius varieornatus</name>
    <name type="common">Water bear</name>
    <name type="synonym">Tardigrade</name>
    <dbReference type="NCBI Taxonomy" id="947166"/>
    <lineage>
        <taxon>Eukaryota</taxon>
        <taxon>Metazoa</taxon>
        <taxon>Ecdysozoa</taxon>
        <taxon>Tardigrada</taxon>
        <taxon>Eutardigrada</taxon>
        <taxon>Parachela</taxon>
        <taxon>Hypsibioidea</taxon>
        <taxon>Ramazzottiidae</taxon>
        <taxon>Ramazzottius</taxon>
    </lineage>
</organism>
<dbReference type="InterPro" id="IPR003010">
    <property type="entry name" value="C-N_Hydrolase"/>
</dbReference>
<comment type="caution">
    <text evidence="11">The sequence shown here is derived from an EMBL/GenBank/DDBJ whole genome shotgun (WGS) entry which is preliminary data.</text>
</comment>
<evidence type="ECO:0000259" key="10">
    <source>
        <dbReference type="PROSITE" id="PS50263"/>
    </source>
</evidence>
<dbReference type="PANTHER" id="PTHR43674:SF2">
    <property type="entry name" value="BETA-UREIDOPROPIONASE"/>
    <property type="match status" value="1"/>
</dbReference>
<accession>A0A1D1VWT6</accession>
<dbReference type="InterPro" id="IPR050345">
    <property type="entry name" value="Aliph_Amidase/BUP"/>
</dbReference>
<comment type="catalytic activity">
    <reaction evidence="4">
        <text>3-(carbamoylamino)-2-methylpropanoate + H2O + 2 H(+) = (R)-3-amino-2-methylpropanoate + NH4(+) + CO2</text>
        <dbReference type="Rhea" id="RHEA:37339"/>
        <dbReference type="ChEBI" id="CHEBI:15377"/>
        <dbReference type="ChEBI" id="CHEBI:15378"/>
        <dbReference type="ChEBI" id="CHEBI:16526"/>
        <dbReference type="ChEBI" id="CHEBI:28938"/>
        <dbReference type="ChEBI" id="CHEBI:57731"/>
        <dbReference type="ChEBI" id="CHEBI:74414"/>
        <dbReference type="EC" id="3.5.1.6"/>
    </reaction>
</comment>
<dbReference type="GO" id="GO:0033396">
    <property type="term" value="P:beta-alanine biosynthetic process via 3-ureidopropionate"/>
    <property type="evidence" value="ECO:0007669"/>
    <property type="project" value="TreeGrafter"/>
</dbReference>
<keyword evidence="2" id="KW-0378">Hydrolase</keyword>